<keyword evidence="2" id="KW-0546">Nucleotide metabolism</keyword>
<protein>
    <submittedName>
        <fullName evidence="4">Deoxycytidine triphosphate deaminase</fullName>
    </submittedName>
</protein>
<dbReference type="PANTHER" id="PTHR42680:SF3">
    <property type="entry name" value="DCTP DEAMINASE"/>
    <property type="match status" value="1"/>
</dbReference>
<evidence type="ECO:0000313" key="5">
    <source>
        <dbReference type="Proteomes" id="UP000291920"/>
    </source>
</evidence>
<dbReference type="Pfam" id="PF22769">
    <property type="entry name" value="DCD"/>
    <property type="match status" value="1"/>
</dbReference>
<name>A0A4Q5ALX2_9BIFI</name>
<dbReference type="NCBIfam" id="TIGR02274">
    <property type="entry name" value="dCTP_deam"/>
    <property type="match status" value="1"/>
</dbReference>
<gene>
    <name evidence="4" type="ORF">PG2017B_0757</name>
</gene>
<organism evidence="4 5">
    <name type="scientific">Bifidobacterium pseudolongum subsp. globosum</name>
    <dbReference type="NCBI Taxonomy" id="1690"/>
    <lineage>
        <taxon>Bacteria</taxon>
        <taxon>Bacillati</taxon>
        <taxon>Actinomycetota</taxon>
        <taxon>Actinomycetes</taxon>
        <taxon>Bifidobacteriales</taxon>
        <taxon>Bifidobacteriaceae</taxon>
        <taxon>Bifidobacterium</taxon>
    </lineage>
</organism>
<dbReference type="InterPro" id="IPR036157">
    <property type="entry name" value="dUTPase-like_sf"/>
</dbReference>
<reference evidence="4 5" key="1">
    <citation type="submission" date="2018-12" db="EMBL/GenBank/DDBJ databases">
        <title>Unveiling genomic diversity among members of the Bifidobacterium pseudolongum species, a widely distributed gut commensal of the animal kingdom.</title>
        <authorList>
            <person name="Lugli G.A."/>
            <person name="Duranti S."/>
            <person name="Albert K."/>
            <person name="Mancabelli L."/>
            <person name="Napoli S."/>
            <person name="Viappiani A."/>
            <person name="Anzalone R."/>
            <person name="Longhi G."/>
            <person name="Milani C."/>
            <person name="Turroni F."/>
            <person name="Alessandri G."/>
            <person name="Sela D.A."/>
            <person name="Van Sinderen D."/>
            <person name="Ventura M."/>
        </authorList>
    </citation>
    <scope>NUCLEOTIDE SEQUENCE [LARGE SCALE GENOMIC DNA]</scope>
    <source>
        <strain evidence="4 5">2017B</strain>
    </source>
</reference>
<dbReference type="Gene3D" id="2.70.40.10">
    <property type="match status" value="1"/>
</dbReference>
<dbReference type="EMBL" id="RYUT01000002">
    <property type="protein sequence ID" value="RYQ30947.1"/>
    <property type="molecule type" value="Genomic_DNA"/>
</dbReference>
<sequence length="186" mass="20482">MSALVDFEIIQRQEQDEIITPFSTANVEPASYDVTLGGEYYRSVNTGMEPGSIDLATGETQGVKGQHVTNRERMWLKPNEFILATTVETVHMPADLLARLEGKSTLARQGLIVQVTAGFIDPGFQGKITLELKNISPHNLVLHQGMRIGQLVFEPLDHPAQHPYGSDKLNSHYQGQTTVTPARTSA</sequence>
<evidence type="ECO:0000256" key="3">
    <source>
        <dbReference type="SAM" id="MobiDB-lite"/>
    </source>
</evidence>
<evidence type="ECO:0000256" key="1">
    <source>
        <dbReference type="ARBA" id="ARBA00022801"/>
    </source>
</evidence>
<keyword evidence="1" id="KW-0378">Hydrolase</keyword>
<evidence type="ECO:0000313" key="4">
    <source>
        <dbReference type="EMBL" id="RYQ30947.1"/>
    </source>
</evidence>
<accession>A0A4Q5ALX2</accession>
<dbReference type="PANTHER" id="PTHR42680">
    <property type="entry name" value="DCTP DEAMINASE"/>
    <property type="match status" value="1"/>
</dbReference>
<feature type="compositionally biased region" description="Polar residues" evidence="3">
    <location>
        <begin position="171"/>
        <end position="186"/>
    </location>
</feature>
<dbReference type="GO" id="GO:0008829">
    <property type="term" value="F:dCTP deaminase activity"/>
    <property type="evidence" value="ECO:0007669"/>
    <property type="project" value="InterPro"/>
</dbReference>
<proteinExistence type="predicted"/>
<dbReference type="RefSeq" id="WP_165361858.1">
    <property type="nucleotide sequence ID" value="NZ_RYUO01000002.1"/>
</dbReference>
<dbReference type="AlphaFoldDB" id="A0A4Q5ALX2"/>
<feature type="region of interest" description="Disordered" evidence="3">
    <location>
        <begin position="163"/>
        <end position="186"/>
    </location>
</feature>
<dbReference type="InterPro" id="IPR033704">
    <property type="entry name" value="dUTPase_trimeric"/>
</dbReference>
<dbReference type="CDD" id="cd07557">
    <property type="entry name" value="trimeric_dUTPase"/>
    <property type="match status" value="1"/>
</dbReference>
<dbReference type="InterPro" id="IPR011962">
    <property type="entry name" value="dCTP_deaminase"/>
</dbReference>
<dbReference type="SUPFAM" id="SSF51283">
    <property type="entry name" value="dUTPase-like"/>
    <property type="match status" value="1"/>
</dbReference>
<dbReference type="Proteomes" id="UP000291920">
    <property type="component" value="Unassembled WGS sequence"/>
</dbReference>
<dbReference type="GO" id="GO:0006229">
    <property type="term" value="P:dUTP biosynthetic process"/>
    <property type="evidence" value="ECO:0007669"/>
    <property type="project" value="InterPro"/>
</dbReference>
<comment type="caution">
    <text evidence="4">The sequence shown here is derived from an EMBL/GenBank/DDBJ whole genome shotgun (WGS) entry which is preliminary data.</text>
</comment>
<evidence type="ECO:0000256" key="2">
    <source>
        <dbReference type="ARBA" id="ARBA00023080"/>
    </source>
</evidence>